<feature type="domain" description="Type I restriction modification DNA specificity" evidence="4">
    <location>
        <begin position="217"/>
        <end position="350"/>
    </location>
</feature>
<feature type="domain" description="Type I restriction modification DNA specificity" evidence="4">
    <location>
        <begin position="25"/>
        <end position="164"/>
    </location>
</feature>
<dbReference type="InterPro" id="IPR044946">
    <property type="entry name" value="Restrct_endonuc_typeI_TRD_sf"/>
</dbReference>
<organism evidence="5 6">
    <name type="scientific">Nesterenkonia sandarakina</name>
    <dbReference type="NCBI Taxonomy" id="272918"/>
    <lineage>
        <taxon>Bacteria</taxon>
        <taxon>Bacillati</taxon>
        <taxon>Actinomycetota</taxon>
        <taxon>Actinomycetes</taxon>
        <taxon>Micrococcales</taxon>
        <taxon>Micrococcaceae</taxon>
        <taxon>Nesterenkonia</taxon>
    </lineage>
</organism>
<evidence type="ECO:0000259" key="4">
    <source>
        <dbReference type="Pfam" id="PF01420"/>
    </source>
</evidence>
<protein>
    <submittedName>
        <fullName evidence="5">Type I restriction enzyme S subunit</fullName>
    </submittedName>
</protein>
<evidence type="ECO:0000256" key="1">
    <source>
        <dbReference type="ARBA" id="ARBA00010923"/>
    </source>
</evidence>
<dbReference type="CDD" id="cd17266">
    <property type="entry name" value="RMtype1_S_Sau1132ORF3780P-TRD2-CR2_like"/>
    <property type="match status" value="1"/>
</dbReference>
<dbReference type="AlphaFoldDB" id="A0A2T0YBT5"/>
<sequence length="413" mass="45375">MNHAPLKRLARISSGTGFPIAYQGEESEDVSFFKVGSLKSVDLWGMMLKSRDTISFQTAVGLGAEIIPENSSLMAKIGAATVLGRVAQNPKECCIDNNLMALIPKDGTHPRFLYYLLHTIDLAPLMNPGAVPNLNLHAFRHRVVPYPEPSSQFAIADYLDHEIAEIDAFISDTKGFAALALERSSAQHAIWLTQGTKQNPTLTQDHEVDWLQGARIPEHWETVKLGLVARLRSGDSITAADIDPSGEYPVYGGGGLRGYTSSWTHNDDQVMFGRQGALCGQVFVGHGPLFATEHAVVVEPSGSLDLKWLEYLLHFMNLGQYSTSAAQPGLSVDDVSKLRIFRPPLDEQESVGRYIARDQASMDVVHQEFKTATTLALERRAALISAAVTGQIDVTERRKPVAEELEDEVRQNV</sequence>
<dbReference type="PANTHER" id="PTHR30408">
    <property type="entry name" value="TYPE-1 RESTRICTION ENZYME ECOKI SPECIFICITY PROTEIN"/>
    <property type="match status" value="1"/>
</dbReference>
<dbReference type="InterPro" id="IPR000055">
    <property type="entry name" value="Restrct_endonuc_typeI_TRD"/>
</dbReference>
<evidence type="ECO:0000313" key="6">
    <source>
        <dbReference type="Proteomes" id="UP000238217"/>
    </source>
</evidence>
<accession>A0A2T0YBT5</accession>
<keyword evidence="3" id="KW-0238">DNA-binding</keyword>
<dbReference type="SUPFAM" id="SSF116734">
    <property type="entry name" value="DNA methylase specificity domain"/>
    <property type="match status" value="2"/>
</dbReference>
<proteinExistence type="inferred from homology"/>
<dbReference type="EMBL" id="PVTY01000023">
    <property type="protein sequence ID" value="PRZ12209.1"/>
    <property type="molecule type" value="Genomic_DNA"/>
</dbReference>
<dbReference type="GO" id="GO:0003677">
    <property type="term" value="F:DNA binding"/>
    <property type="evidence" value="ECO:0007669"/>
    <property type="project" value="UniProtKB-KW"/>
</dbReference>
<keyword evidence="2" id="KW-0680">Restriction system</keyword>
<dbReference type="PANTHER" id="PTHR30408:SF12">
    <property type="entry name" value="TYPE I RESTRICTION ENZYME MJAVIII SPECIFICITY SUBUNIT"/>
    <property type="match status" value="1"/>
</dbReference>
<comment type="similarity">
    <text evidence="1">Belongs to the type-I restriction system S methylase family.</text>
</comment>
<evidence type="ECO:0000256" key="3">
    <source>
        <dbReference type="ARBA" id="ARBA00023125"/>
    </source>
</evidence>
<dbReference type="RefSeq" id="WP_106123990.1">
    <property type="nucleotide sequence ID" value="NZ_PVTY01000023.1"/>
</dbReference>
<evidence type="ECO:0000256" key="2">
    <source>
        <dbReference type="ARBA" id="ARBA00022747"/>
    </source>
</evidence>
<dbReference type="OrthoDB" id="3197085at2"/>
<dbReference type="GO" id="GO:0009307">
    <property type="term" value="P:DNA restriction-modification system"/>
    <property type="evidence" value="ECO:0007669"/>
    <property type="project" value="UniProtKB-KW"/>
</dbReference>
<dbReference type="REBASE" id="292986">
    <property type="entry name" value="S.Nsa35ORF1234P"/>
</dbReference>
<dbReference type="InterPro" id="IPR052021">
    <property type="entry name" value="Type-I_RS_S_subunit"/>
</dbReference>
<keyword evidence="6" id="KW-1185">Reference proteome</keyword>
<reference evidence="5 6" key="1">
    <citation type="submission" date="2018-03" db="EMBL/GenBank/DDBJ databases">
        <title>Comparative analysis of microorganisms from saline springs in Andes Mountain Range, Colombia.</title>
        <authorList>
            <person name="Rubin E."/>
        </authorList>
    </citation>
    <scope>NUCLEOTIDE SEQUENCE [LARGE SCALE GENOMIC DNA]</scope>
    <source>
        <strain evidence="5 6">CG 35</strain>
    </source>
</reference>
<dbReference type="Pfam" id="PF01420">
    <property type="entry name" value="Methylase_S"/>
    <property type="match status" value="2"/>
</dbReference>
<dbReference type="Proteomes" id="UP000238217">
    <property type="component" value="Unassembled WGS sequence"/>
</dbReference>
<comment type="caution">
    <text evidence="5">The sequence shown here is derived from an EMBL/GenBank/DDBJ whole genome shotgun (WGS) entry which is preliminary data.</text>
</comment>
<name>A0A2T0YBT5_9MICC</name>
<dbReference type="Gene3D" id="3.90.220.20">
    <property type="entry name" value="DNA methylase specificity domains"/>
    <property type="match status" value="2"/>
</dbReference>
<gene>
    <name evidence="5" type="ORF">BCL67_1235</name>
</gene>
<evidence type="ECO:0000313" key="5">
    <source>
        <dbReference type="EMBL" id="PRZ12209.1"/>
    </source>
</evidence>